<evidence type="ECO:0000256" key="1">
    <source>
        <dbReference type="SAM" id="MobiDB-lite"/>
    </source>
</evidence>
<organism evidence="3 4">
    <name type="scientific">Cafeteria roenbergensis</name>
    <name type="common">Marine flagellate</name>
    <dbReference type="NCBI Taxonomy" id="33653"/>
    <lineage>
        <taxon>Eukaryota</taxon>
        <taxon>Sar</taxon>
        <taxon>Stramenopiles</taxon>
        <taxon>Bigyra</taxon>
        <taxon>Opalozoa</taxon>
        <taxon>Bicosoecida</taxon>
        <taxon>Cafeteriaceae</taxon>
        <taxon>Cafeteria</taxon>
    </lineage>
</organism>
<comment type="caution">
    <text evidence="3">The sequence shown here is derived from an EMBL/GenBank/DDBJ whole genome shotgun (WGS) entry which is preliminary data.</text>
</comment>
<dbReference type="Pfam" id="PF22031">
    <property type="entry name" value="MCP_V20_C"/>
    <property type="match status" value="1"/>
</dbReference>
<dbReference type="Proteomes" id="UP000322899">
    <property type="component" value="Unassembled WGS sequence"/>
</dbReference>
<feature type="domain" description="Major capsid protein V20 C-terminal" evidence="2">
    <location>
        <begin position="541"/>
        <end position="649"/>
    </location>
</feature>
<evidence type="ECO:0000259" key="2">
    <source>
        <dbReference type="Pfam" id="PF22031"/>
    </source>
</evidence>
<feature type="region of interest" description="Disordered" evidence="1">
    <location>
        <begin position="787"/>
        <end position="830"/>
    </location>
</feature>
<protein>
    <recommendedName>
        <fullName evidence="2">Major capsid protein V20 C-terminal domain-containing protein</fullName>
    </recommendedName>
</protein>
<accession>A0A5A8DVM4</accession>
<evidence type="ECO:0000313" key="3">
    <source>
        <dbReference type="EMBL" id="KAA0169522.1"/>
    </source>
</evidence>
<dbReference type="AlphaFoldDB" id="A0A5A8DVM4"/>
<sequence length="830" mass="91447">MEHFQWVDGELAKSDTIQDAVVRIKRASPLFAPGEDKNTVCAVERFYFESMLPLFDTTRYSFSVGIRAVGSTTMSSLAIEWGSKYLYDYRHVGAYVNGALQSISGSLGIEDDNKPTFFFDAESCRFGVATTEAFRGGYQMFVSEDFHYCLHNFPYAEDTEDGGWWRLVLERDVEIQPVLTLELLSPVRRFLVDTTLPIIKSMLPNPQRLQDASDKDGGFMVDMKYFQDTNQHIIPIPFSDASIGTKMSYQSINNMPIVPDSGGETMKAGTIRWESIGFTGRVSSTPRYVPELVYIIKNVGDNLGAPAGAPWSDADKARGMLLNVSGKIGLRKVGVNCLIQRSSVSLNGAPAIITEVSRDAELFAQTCDPEQLAVITPASAPDEYCYFDSDVSNNPLKDGGDTVRIIDTRGLGGRYEYSLDADGATHEVRLTVRPSAMIMANPFQYREKTPTPYPSLEKFEMALTLHNLLNLLNLHHKPNAPAAGVNQDGGIKRHLTATALTVEVDEVSHKIIMESFEESELLDTPDEVLYNCPEVETVGNSDSKVLAPGASTEFRLNDTRILQGIPSRLLVVARHRRADSDVFSPTRYAVPGNFELKVNNTPHLFSGMEATQRYEENVKAGYNGSFSTYAGLNASVSRGNPGAGAPTVIEFNALPLGSFVVPNVLDTVTVGGRFLFTNQLDETSTVDFTVYQVFDNFMLYKDGVYSTFRPTISKEDVAKAKVVFADDEASRNSVRGGSWYGDMWNTFRRFINSKGARAGIRSFRNVPMISQFVGDRTMPGRMLRSVGYGKAGGKPPKKKTGGKATKVGGALHRVGGSRASPEDLDGYLFE</sequence>
<gene>
    <name evidence="3" type="ORF">FNF27_06947</name>
</gene>
<dbReference type="EMBL" id="VLTO01000069">
    <property type="protein sequence ID" value="KAA0169522.1"/>
    <property type="molecule type" value="Genomic_DNA"/>
</dbReference>
<evidence type="ECO:0000313" key="4">
    <source>
        <dbReference type="Proteomes" id="UP000322899"/>
    </source>
</evidence>
<dbReference type="InterPro" id="IPR053887">
    <property type="entry name" value="MCP_V20_C"/>
</dbReference>
<proteinExistence type="predicted"/>
<name>A0A5A8DVM4_CAFRO</name>
<reference evidence="3 4" key="1">
    <citation type="submission" date="2019-07" db="EMBL/GenBank/DDBJ databases">
        <title>Genomes of Cafeteria roenbergensis.</title>
        <authorList>
            <person name="Fischer M.G."/>
            <person name="Hackl T."/>
            <person name="Roman M."/>
        </authorList>
    </citation>
    <scope>NUCLEOTIDE SEQUENCE [LARGE SCALE GENOMIC DNA]</scope>
    <source>
        <strain evidence="3 4">E4-10P</strain>
    </source>
</reference>